<dbReference type="RefSeq" id="XP_040794344.1">
    <property type="nucleotide sequence ID" value="XM_040937550.1"/>
</dbReference>
<reference evidence="1" key="1">
    <citation type="submission" date="2020-01" db="EMBL/GenBank/DDBJ databases">
        <authorList>
            <consortium name="DOE Joint Genome Institute"/>
            <person name="Haridas S."/>
            <person name="Albert R."/>
            <person name="Binder M."/>
            <person name="Bloem J."/>
            <person name="Labutti K."/>
            <person name="Salamov A."/>
            <person name="Andreopoulos B."/>
            <person name="Baker S.E."/>
            <person name="Barry K."/>
            <person name="Bills G."/>
            <person name="Bluhm B.H."/>
            <person name="Cannon C."/>
            <person name="Castanera R."/>
            <person name="Culley D.E."/>
            <person name="Daum C."/>
            <person name="Ezra D."/>
            <person name="Gonzalez J.B."/>
            <person name="Henrissat B."/>
            <person name="Kuo A."/>
            <person name="Liang C."/>
            <person name="Lipzen A."/>
            <person name="Lutzoni F."/>
            <person name="Magnuson J."/>
            <person name="Mondo S."/>
            <person name="Nolan M."/>
            <person name="Ohm R."/>
            <person name="Pangilinan J."/>
            <person name="Park H.-J."/>
            <person name="Ramirez L."/>
            <person name="Alfaro M."/>
            <person name="Sun H."/>
            <person name="Tritt A."/>
            <person name="Yoshinaga Y."/>
            <person name="Zwiers L.-H."/>
            <person name="Turgeon B.G."/>
            <person name="Goodwin S.B."/>
            <person name="Spatafora J.W."/>
            <person name="Crous P.W."/>
            <person name="Grigoriev I.V."/>
        </authorList>
    </citation>
    <scope>NUCLEOTIDE SEQUENCE</scope>
    <source>
        <strain evidence="1">CBS 394.84</strain>
    </source>
</reference>
<keyword evidence="2" id="KW-1185">Reference proteome</keyword>
<name>A0A9P4LDE1_9PLEO</name>
<proteinExistence type="predicted"/>
<dbReference type="EMBL" id="ML976614">
    <property type="protein sequence ID" value="KAF1851781.1"/>
    <property type="molecule type" value="Genomic_DNA"/>
</dbReference>
<accession>A0A9P4LDE1</accession>
<gene>
    <name evidence="1" type="ORF">K460DRAFT_41258</name>
</gene>
<sequence length="128" mass="13821">MSHLSARNAPSAMCWLWDCSLLYRRLLCRGAGFAGFLACPFGGRLLCRGGRFTWFITCPFGGSPRCRSVGVGSPSPRPSRRTFVIVHIICGGTATGSVSCSCDDAGGFGRHYVVNCDEEIVCLGYRLC</sequence>
<organism evidence="1 2">
    <name type="scientific">Cucurbitaria berberidis CBS 394.84</name>
    <dbReference type="NCBI Taxonomy" id="1168544"/>
    <lineage>
        <taxon>Eukaryota</taxon>
        <taxon>Fungi</taxon>
        <taxon>Dikarya</taxon>
        <taxon>Ascomycota</taxon>
        <taxon>Pezizomycotina</taxon>
        <taxon>Dothideomycetes</taxon>
        <taxon>Pleosporomycetidae</taxon>
        <taxon>Pleosporales</taxon>
        <taxon>Pleosporineae</taxon>
        <taxon>Cucurbitariaceae</taxon>
        <taxon>Cucurbitaria</taxon>
    </lineage>
</organism>
<comment type="caution">
    <text evidence="1">The sequence shown here is derived from an EMBL/GenBank/DDBJ whole genome shotgun (WGS) entry which is preliminary data.</text>
</comment>
<dbReference type="AlphaFoldDB" id="A0A9P4LDE1"/>
<protein>
    <submittedName>
        <fullName evidence="1">Uncharacterized protein</fullName>
    </submittedName>
</protein>
<evidence type="ECO:0000313" key="1">
    <source>
        <dbReference type="EMBL" id="KAF1851781.1"/>
    </source>
</evidence>
<dbReference type="GeneID" id="63854800"/>
<evidence type="ECO:0000313" key="2">
    <source>
        <dbReference type="Proteomes" id="UP000800039"/>
    </source>
</evidence>
<dbReference type="Proteomes" id="UP000800039">
    <property type="component" value="Unassembled WGS sequence"/>
</dbReference>